<dbReference type="STRING" id="888268.A0A1E5W5Y6"/>
<dbReference type="GO" id="GO:0005743">
    <property type="term" value="C:mitochondrial inner membrane"/>
    <property type="evidence" value="ECO:0007669"/>
    <property type="project" value="UniProtKB-SubCell"/>
</dbReference>
<dbReference type="InterPro" id="IPR017384">
    <property type="entry name" value="NADH_Ub_cplx-1_asu_su-1"/>
</dbReference>
<feature type="transmembrane region" description="Helical" evidence="14">
    <location>
        <begin position="90"/>
        <end position="111"/>
    </location>
</feature>
<evidence type="ECO:0000256" key="2">
    <source>
        <dbReference type="ARBA" id="ARBA00004298"/>
    </source>
</evidence>
<evidence type="ECO:0000256" key="5">
    <source>
        <dbReference type="ARBA" id="ARBA00022448"/>
    </source>
</evidence>
<reference evidence="15 16" key="1">
    <citation type="submission" date="2016-09" db="EMBL/GenBank/DDBJ databases">
        <title>The draft genome of Dichanthelium oligosanthes: A C3 panicoid grass species.</title>
        <authorList>
            <person name="Studer A.J."/>
            <person name="Schnable J.C."/>
            <person name="Brutnell T.P."/>
        </authorList>
    </citation>
    <scope>NUCLEOTIDE SEQUENCE [LARGE SCALE GENOMIC DNA]</scope>
    <source>
        <strain evidence="16">cv. Kellogg 1175</strain>
        <tissue evidence="15">Leaf</tissue>
    </source>
</reference>
<gene>
    <name evidence="15" type="ORF">BAE44_0006209</name>
</gene>
<evidence type="ECO:0000313" key="15">
    <source>
        <dbReference type="EMBL" id="OEL32777.1"/>
    </source>
</evidence>
<organism evidence="15 16">
    <name type="scientific">Dichanthelium oligosanthes</name>
    <dbReference type="NCBI Taxonomy" id="888268"/>
    <lineage>
        <taxon>Eukaryota</taxon>
        <taxon>Viridiplantae</taxon>
        <taxon>Streptophyta</taxon>
        <taxon>Embryophyta</taxon>
        <taxon>Tracheophyta</taxon>
        <taxon>Spermatophyta</taxon>
        <taxon>Magnoliopsida</taxon>
        <taxon>Liliopsida</taxon>
        <taxon>Poales</taxon>
        <taxon>Poaceae</taxon>
        <taxon>PACMAD clade</taxon>
        <taxon>Panicoideae</taxon>
        <taxon>Panicodae</taxon>
        <taxon>Paniceae</taxon>
        <taxon>Dichantheliinae</taxon>
        <taxon>Dichanthelium</taxon>
    </lineage>
</organism>
<evidence type="ECO:0000256" key="13">
    <source>
        <dbReference type="SAM" id="MobiDB-lite"/>
    </source>
</evidence>
<accession>A0A1E5W5Y6</accession>
<feature type="non-terminal residue" evidence="15">
    <location>
        <position position="1"/>
    </location>
</feature>
<sequence length="145" mass="15648">LPVGAHGKRSSYSKAQPANLTSEDPESPAHISSSTRKLQAPESPISLSVHWLTPGPPPCPPEISSPSSSPAASTSPFRLSPMVRLHWLEAVLPLGIIGGMLCIMGNAQYFIHKAAHGRPKHIGNDMWDVAMERRDKKLMEQSPGN</sequence>
<comment type="function">
    <text evidence="1">Accessory subunit of the mitochondrial membrane respiratory chain NADH dehydrogenase (Complex I), that is believed not to be involved in catalysis. Complex I functions in the transfer of electrons from NADH to the respiratory chain. The immediate electron acceptor for the enzyme is believed to be ubiquinone.</text>
</comment>
<feature type="compositionally biased region" description="Basic residues" evidence="13">
    <location>
        <begin position="1"/>
        <end position="11"/>
    </location>
</feature>
<keyword evidence="11" id="KW-0496">Mitochondrion</keyword>
<evidence type="ECO:0000256" key="11">
    <source>
        <dbReference type="ARBA" id="ARBA00023128"/>
    </source>
</evidence>
<keyword evidence="6" id="KW-0679">Respiratory chain</keyword>
<comment type="subcellular location">
    <subcellularLocation>
        <location evidence="2">Mitochondrion inner membrane</location>
        <topology evidence="2">Single-pass membrane protein</topology>
        <orientation evidence="2">Matrix side</orientation>
    </subcellularLocation>
</comment>
<keyword evidence="9" id="KW-0249">Electron transport</keyword>
<dbReference type="Pfam" id="PF15879">
    <property type="entry name" value="MWFE"/>
    <property type="match status" value="1"/>
</dbReference>
<keyword evidence="10 14" id="KW-1133">Transmembrane helix</keyword>
<dbReference type="EMBL" id="LWDX02020418">
    <property type="protein sequence ID" value="OEL32777.1"/>
    <property type="molecule type" value="Genomic_DNA"/>
</dbReference>
<evidence type="ECO:0000256" key="8">
    <source>
        <dbReference type="ARBA" id="ARBA00022792"/>
    </source>
</evidence>
<feature type="region of interest" description="Disordered" evidence="13">
    <location>
        <begin position="1"/>
        <end position="76"/>
    </location>
</feature>
<comment type="similarity">
    <text evidence="3">Belongs to the complex I NDUFA1 subunit family.</text>
</comment>
<comment type="caution">
    <text evidence="15">The sequence shown here is derived from an EMBL/GenBank/DDBJ whole genome shotgun (WGS) entry which is preliminary data.</text>
</comment>
<evidence type="ECO:0000256" key="1">
    <source>
        <dbReference type="ARBA" id="ARBA00003195"/>
    </source>
</evidence>
<evidence type="ECO:0000256" key="12">
    <source>
        <dbReference type="ARBA" id="ARBA00023136"/>
    </source>
</evidence>
<feature type="compositionally biased region" description="Polar residues" evidence="13">
    <location>
        <begin position="12"/>
        <end position="22"/>
    </location>
</feature>
<keyword evidence="8" id="KW-0999">Mitochondrion inner membrane</keyword>
<name>A0A1E5W5Y6_9POAL</name>
<protein>
    <recommendedName>
        <fullName evidence="4">NADH dehydrogenase [ubiquinone] 1 alpha subcomplex subunit 1</fullName>
    </recommendedName>
</protein>
<evidence type="ECO:0000313" key="16">
    <source>
        <dbReference type="Proteomes" id="UP000095767"/>
    </source>
</evidence>
<keyword evidence="7 14" id="KW-0812">Transmembrane</keyword>
<feature type="compositionally biased region" description="Low complexity" evidence="13">
    <location>
        <begin position="64"/>
        <end position="76"/>
    </location>
</feature>
<keyword evidence="5" id="KW-0813">Transport</keyword>
<evidence type="ECO:0000256" key="3">
    <source>
        <dbReference type="ARBA" id="ARBA00009960"/>
    </source>
</evidence>
<keyword evidence="12 14" id="KW-0472">Membrane</keyword>
<dbReference type="PANTHER" id="PTHR17098">
    <property type="entry name" value="NADH-UBIQUINONE OXIDOREDUCTASE MWFE SUBUNIT"/>
    <property type="match status" value="1"/>
</dbReference>
<dbReference type="PANTHER" id="PTHR17098:SF2">
    <property type="entry name" value="NADH DEHYDROGENASE [UBIQUINONE] 1 ALPHA SUBCOMPLEX SUBUNIT 1"/>
    <property type="match status" value="1"/>
</dbReference>
<feature type="compositionally biased region" description="Pro residues" evidence="13">
    <location>
        <begin position="54"/>
        <end position="63"/>
    </location>
</feature>
<dbReference type="OrthoDB" id="1920692at2759"/>
<evidence type="ECO:0000256" key="14">
    <source>
        <dbReference type="SAM" id="Phobius"/>
    </source>
</evidence>
<evidence type="ECO:0000256" key="6">
    <source>
        <dbReference type="ARBA" id="ARBA00022660"/>
    </source>
</evidence>
<evidence type="ECO:0000256" key="4">
    <source>
        <dbReference type="ARBA" id="ARBA00016392"/>
    </source>
</evidence>
<dbReference type="AlphaFoldDB" id="A0A1E5W5Y6"/>
<dbReference type="Proteomes" id="UP000095767">
    <property type="component" value="Unassembled WGS sequence"/>
</dbReference>
<evidence type="ECO:0000256" key="7">
    <source>
        <dbReference type="ARBA" id="ARBA00022692"/>
    </source>
</evidence>
<evidence type="ECO:0000256" key="10">
    <source>
        <dbReference type="ARBA" id="ARBA00022989"/>
    </source>
</evidence>
<keyword evidence="16" id="KW-1185">Reference proteome</keyword>
<proteinExistence type="inferred from homology"/>
<evidence type="ECO:0000256" key="9">
    <source>
        <dbReference type="ARBA" id="ARBA00022982"/>
    </source>
</evidence>